<name>A0AAE1Q063_9EUCA</name>
<dbReference type="Proteomes" id="UP001292094">
    <property type="component" value="Unassembled WGS sequence"/>
</dbReference>
<evidence type="ECO:0000313" key="2">
    <source>
        <dbReference type="Proteomes" id="UP001292094"/>
    </source>
</evidence>
<accession>A0AAE1Q063</accession>
<sequence length="97" mass="11111">MLWTTTSPAAPQHYLINSTVTLLYIGHLNTSLYSPQHVTLFSSTRHFSLLYTSLYSPLHVTLFSSTRHFPYIYTSLYSPQHVILFTSTTVHIINFSS</sequence>
<gene>
    <name evidence="1" type="ORF">Pmani_011021</name>
</gene>
<dbReference type="AlphaFoldDB" id="A0AAE1Q063"/>
<dbReference type="EMBL" id="JAWZYT010000879">
    <property type="protein sequence ID" value="KAK4317940.1"/>
    <property type="molecule type" value="Genomic_DNA"/>
</dbReference>
<comment type="caution">
    <text evidence="1">The sequence shown here is derived from an EMBL/GenBank/DDBJ whole genome shotgun (WGS) entry which is preliminary data.</text>
</comment>
<proteinExistence type="predicted"/>
<organism evidence="1 2">
    <name type="scientific">Petrolisthes manimaculis</name>
    <dbReference type="NCBI Taxonomy" id="1843537"/>
    <lineage>
        <taxon>Eukaryota</taxon>
        <taxon>Metazoa</taxon>
        <taxon>Ecdysozoa</taxon>
        <taxon>Arthropoda</taxon>
        <taxon>Crustacea</taxon>
        <taxon>Multicrustacea</taxon>
        <taxon>Malacostraca</taxon>
        <taxon>Eumalacostraca</taxon>
        <taxon>Eucarida</taxon>
        <taxon>Decapoda</taxon>
        <taxon>Pleocyemata</taxon>
        <taxon>Anomura</taxon>
        <taxon>Galatheoidea</taxon>
        <taxon>Porcellanidae</taxon>
        <taxon>Petrolisthes</taxon>
    </lineage>
</organism>
<evidence type="ECO:0000313" key="1">
    <source>
        <dbReference type="EMBL" id="KAK4317940.1"/>
    </source>
</evidence>
<protein>
    <submittedName>
        <fullName evidence="1">Uncharacterized protein</fullName>
    </submittedName>
</protein>
<keyword evidence="2" id="KW-1185">Reference proteome</keyword>
<reference evidence="1" key="1">
    <citation type="submission" date="2023-11" db="EMBL/GenBank/DDBJ databases">
        <title>Genome assemblies of two species of porcelain crab, Petrolisthes cinctipes and Petrolisthes manimaculis (Anomura: Porcellanidae).</title>
        <authorList>
            <person name="Angst P."/>
        </authorList>
    </citation>
    <scope>NUCLEOTIDE SEQUENCE</scope>
    <source>
        <strain evidence="1">PB745_02</strain>
        <tissue evidence="1">Gill</tissue>
    </source>
</reference>